<dbReference type="Gene3D" id="1.25.40.120">
    <property type="entry name" value="Protein prenylyltransferase"/>
    <property type="match status" value="1"/>
</dbReference>
<dbReference type="GeneID" id="5856420"/>
<dbReference type="EC" id="2.5.1.59" evidence="3"/>
<dbReference type="GO" id="GO:0005953">
    <property type="term" value="C:CAAX-protein geranylgeranyltransferase complex"/>
    <property type="evidence" value="ECO:0007669"/>
    <property type="project" value="TreeGrafter"/>
</dbReference>
<dbReference type="EMBL" id="AAYY01000002">
    <property type="protein sequence ID" value="EDP44900.1"/>
    <property type="molecule type" value="Genomic_DNA"/>
</dbReference>
<dbReference type="InParanoid" id="A8PUK6"/>
<keyword evidence="15" id="KW-1185">Reference proteome</keyword>
<dbReference type="EC" id="2.5.1.58" evidence="4"/>
<comment type="cofactor">
    <cofactor evidence="1">
        <name>Mg(2+)</name>
        <dbReference type="ChEBI" id="CHEBI:18420"/>
    </cofactor>
</comment>
<dbReference type="AlphaFoldDB" id="A8PUK6"/>
<keyword evidence="5" id="KW-0637">Prenyltransferase</keyword>
<proteinExistence type="inferred from homology"/>
<evidence type="ECO:0000256" key="11">
    <source>
        <dbReference type="ARBA" id="ARBA00042436"/>
    </source>
</evidence>
<evidence type="ECO:0000313" key="14">
    <source>
        <dbReference type="EMBL" id="EDP44900.1"/>
    </source>
</evidence>
<name>A8PUK6_MALGO</name>
<dbReference type="GO" id="GO:0005965">
    <property type="term" value="C:protein farnesyltransferase complex"/>
    <property type="evidence" value="ECO:0007669"/>
    <property type="project" value="TreeGrafter"/>
</dbReference>
<dbReference type="InterPro" id="IPR002088">
    <property type="entry name" value="Prenyl_trans_a"/>
</dbReference>
<keyword evidence="8" id="KW-0460">Magnesium</keyword>
<evidence type="ECO:0000256" key="5">
    <source>
        <dbReference type="ARBA" id="ARBA00022602"/>
    </source>
</evidence>
<dbReference type="SUPFAM" id="SSF48439">
    <property type="entry name" value="Protein prenylyltransferase"/>
    <property type="match status" value="1"/>
</dbReference>
<protein>
    <recommendedName>
        <fullName evidence="9">Protein farnesyltransferase/geranylgeranyltransferase type-1 subunit alpha</fullName>
        <ecNumber evidence="4">2.5.1.58</ecNumber>
        <ecNumber evidence="3">2.5.1.59</ecNumber>
    </recommendedName>
    <alternativeName>
        <fullName evidence="12">CAAX farnesyltransferase subunit alpha</fullName>
    </alternativeName>
    <alternativeName>
        <fullName evidence="11">FTase-alpha</fullName>
    </alternativeName>
    <alternativeName>
        <fullName evidence="10">Ras proteins prenyltransferase subunit alpha</fullName>
    </alternativeName>
    <alternativeName>
        <fullName evidence="13">Type I protein geranyl-geranyltransferase subunit alpha</fullName>
    </alternativeName>
</protein>
<keyword evidence="6" id="KW-0808">Transferase</keyword>
<evidence type="ECO:0000256" key="1">
    <source>
        <dbReference type="ARBA" id="ARBA00001946"/>
    </source>
</evidence>
<dbReference type="VEuPathDB" id="FungiDB:MGL_0707"/>
<keyword evidence="7" id="KW-0677">Repeat</keyword>
<gene>
    <name evidence="14" type="ORF">MGL_0707</name>
</gene>
<comment type="similarity">
    <text evidence="2">Belongs to the protein prenyltransferase subunit alpha family.</text>
</comment>
<evidence type="ECO:0000256" key="2">
    <source>
        <dbReference type="ARBA" id="ARBA00006734"/>
    </source>
</evidence>
<evidence type="ECO:0000256" key="13">
    <source>
        <dbReference type="ARBA" id="ARBA00043219"/>
    </source>
</evidence>
<evidence type="ECO:0000256" key="4">
    <source>
        <dbReference type="ARBA" id="ARBA00012702"/>
    </source>
</evidence>
<evidence type="ECO:0000256" key="8">
    <source>
        <dbReference type="ARBA" id="ARBA00022842"/>
    </source>
</evidence>
<dbReference type="RefSeq" id="XP_001732114.1">
    <property type="nucleotide sequence ID" value="XM_001732062.1"/>
</dbReference>
<sequence length="110" mass="12708">MLGDPSREMDFISATLDQDSKNYHTWAYRQWVLAHFGGLGPRDVKVEAAGAGQYPQLWEADINYADSMIQKDVRNNSAFNHRWFCIFGRAMQGRSELPPDMEPKRDDEIK</sequence>
<evidence type="ECO:0000256" key="9">
    <source>
        <dbReference type="ARBA" id="ARBA00040965"/>
    </source>
</evidence>
<evidence type="ECO:0000256" key="6">
    <source>
        <dbReference type="ARBA" id="ARBA00022679"/>
    </source>
</evidence>
<dbReference type="OrthoDB" id="10255768at2759"/>
<dbReference type="GO" id="GO:0004662">
    <property type="term" value="F:CAAX-protein geranylgeranyltransferase activity"/>
    <property type="evidence" value="ECO:0007669"/>
    <property type="project" value="UniProtKB-EC"/>
</dbReference>
<dbReference type="Pfam" id="PF01239">
    <property type="entry name" value="PPTA"/>
    <property type="match status" value="2"/>
</dbReference>
<dbReference type="PROSITE" id="PS51147">
    <property type="entry name" value="PFTA"/>
    <property type="match status" value="1"/>
</dbReference>
<accession>A8PUK6</accession>
<organism evidence="14 15">
    <name type="scientific">Malassezia globosa (strain ATCC MYA-4612 / CBS 7966)</name>
    <name type="common">Dandruff-associated fungus</name>
    <dbReference type="NCBI Taxonomy" id="425265"/>
    <lineage>
        <taxon>Eukaryota</taxon>
        <taxon>Fungi</taxon>
        <taxon>Dikarya</taxon>
        <taxon>Basidiomycota</taxon>
        <taxon>Ustilaginomycotina</taxon>
        <taxon>Malasseziomycetes</taxon>
        <taxon>Malasseziales</taxon>
        <taxon>Malasseziaceae</taxon>
        <taxon>Malassezia</taxon>
    </lineage>
</organism>
<evidence type="ECO:0000256" key="3">
    <source>
        <dbReference type="ARBA" id="ARBA00012700"/>
    </source>
</evidence>
<dbReference type="KEGG" id="mgl:MGL_0707"/>
<comment type="caution">
    <text evidence="14">The sequence shown here is derived from an EMBL/GenBank/DDBJ whole genome shotgun (WGS) entry which is preliminary data.</text>
</comment>
<evidence type="ECO:0000256" key="12">
    <source>
        <dbReference type="ARBA" id="ARBA00043086"/>
    </source>
</evidence>
<dbReference type="PANTHER" id="PTHR11129:SF1">
    <property type="entry name" value="PROTEIN FARNESYLTRANSFERASE_GERANYLGERANYLTRANSFERASE TYPE-1 SUBUNIT ALPHA"/>
    <property type="match status" value="1"/>
</dbReference>
<evidence type="ECO:0000313" key="15">
    <source>
        <dbReference type="Proteomes" id="UP000008837"/>
    </source>
</evidence>
<dbReference type="Proteomes" id="UP000008837">
    <property type="component" value="Unassembled WGS sequence"/>
</dbReference>
<evidence type="ECO:0000256" key="10">
    <source>
        <dbReference type="ARBA" id="ARBA00041392"/>
    </source>
</evidence>
<dbReference type="STRING" id="425265.A8PUK6"/>
<dbReference type="GO" id="GO:0004660">
    <property type="term" value="F:protein farnesyltransferase activity"/>
    <property type="evidence" value="ECO:0007669"/>
    <property type="project" value="UniProtKB-EC"/>
</dbReference>
<reference evidence="14 15" key="1">
    <citation type="journal article" date="2007" name="Proc. Natl. Acad. Sci. U.S.A.">
        <title>Dandruff-associated Malassezia genomes reveal convergent and divergent virulence traits shared with plant and human fungal pathogens.</title>
        <authorList>
            <person name="Xu J."/>
            <person name="Saunders C.W."/>
            <person name="Hu P."/>
            <person name="Grant R.A."/>
            <person name="Boekhout T."/>
            <person name="Kuramae E.E."/>
            <person name="Kronstad J.W."/>
            <person name="Deangelis Y.M."/>
            <person name="Reeder N.L."/>
            <person name="Johnstone K.R."/>
            <person name="Leland M."/>
            <person name="Fieno A.M."/>
            <person name="Begley W.M."/>
            <person name="Sun Y."/>
            <person name="Lacey M.P."/>
            <person name="Chaudhary T."/>
            <person name="Keough T."/>
            <person name="Chu L."/>
            <person name="Sears R."/>
            <person name="Yuan B."/>
            <person name="Dawson T.L.Jr."/>
        </authorList>
    </citation>
    <scope>NUCLEOTIDE SEQUENCE [LARGE SCALE GENOMIC DNA]</scope>
    <source>
        <strain evidence="15">ATCC MYA-4612 / CBS 7966</strain>
    </source>
</reference>
<dbReference type="PANTHER" id="PTHR11129">
    <property type="entry name" value="PROTEIN FARNESYLTRANSFERASE ALPHA SUBUNIT/RAB GERANYLGERANYL TRANSFERASE ALPHA SUBUNIT"/>
    <property type="match status" value="1"/>
</dbReference>
<evidence type="ECO:0000256" key="7">
    <source>
        <dbReference type="ARBA" id="ARBA00022737"/>
    </source>
</evidence>